<reference evidence="2" key="1">
    <citation type="submission" date="2010-05" db="EMBL/GenBank/DDBJ databases">
        <title>The Genome Sequence of Magnaporthe poae strain ATCC 64411.</title>
        <authorList>
            <consortium name="The Broad Institute Genome Sequencing Platform"/>
            <consortium name="Broad Institute Genome Sequencing Center for Infectious Disease"/>
            <person name="Ma L.-J."/>
            <person name="Dead R."/>
            <person name="Young S."/>
            <person name="Zeng Q."/>
            <person name="Koehrsen M."/>
            <person name="Alvarado L."/>
            <person name="Berlin A."/>
            <person name="Chapman S.B."/>
            <person name="Chen Z."/>
            <person name="Freedman E."/>
            <person name="Gellesch M."/>
            <person name="Goldberg J."/>
            <person name="Griggs A."/>
            <person name="Gujja S."/>
            <person name="Heilman E.R."/>
            <person name="Heiman D."/>
            <person name="Hepburn T."/>
            <person name="Howarth C."/>
            <person name="Jen D."/>
            <person name="Larson L."/>
            <person name="Mehta T."/>
            <person name="Neiman D."/>
            <person name="Pearson M."/>
            <person name="Roberts A."/>
            <person name="Saif S."/>
            <person name="Shea T."/>
            <person name="Shenoy N."/>
            <person name="Sisk P."/>
            <person name="Stolte C."/>
            <person name="Sykes S."/>
            <person name="Walk T."/>
            <person name="White J."/>
            <person name="Yandava C."/>
            <person name="Haas B."/>
            <person name="Nusbaum C."/>
            <person name="Birren B."/>
        </authorList>
    </citation>
    <scope>NUCLEOTIDE SEQUENCE</scope>
    <source>
        <strain evidence="2">ATCC 64411</strain>
    </source>
</reference>
<protein>
    <submittedName>
        <fullName evidence="2 3">Uncharacterized protein</fullName>
    </submittedName>
</protein>
<keyword evidence="1" id="KW-0812">Transmembrane</keyword>
<dbReference type="OMA" id="FAGIPKM"/>
<gene>
    <name evidence="2" type="ORF">MAPG_01358</name>
</gene>
<name>A0A0C4DNH5_MAGP6</name>
<feature type="transmembrane region" description="Helical" evidence="1">
    <location>
        <begin position="18"/>
        <end position="42"/>
    </location>
</feature>
<accession>A0A0C4DNH5</accession>
<dbReference type="STRING" id="644358.A0A0C4DNH5"/>
<sequence>MSHFFAAIEDLLKSFGNLFAGVFGTVSNVVTGFFTMIVHLLTSFVDLVTGTFKGVVEMIGGLGRFIAGNLVLFGIIAAGLVAYQRFVVQGGQPKPITQAKKTT</sequence>
<reference evidence="3" key="4">
    <citation type="journal article" date="2015" name="G3 (Bethesda)">
        <title>Genome sequences of three phytopathogenic species of the Magnaporthaceae family of fungi.</title>
        <authorList>
            <person name="Okagaki L.H."/>
            <person name="Nunes C.C."/>
            <person name="Sailsbery J."/>
            <person name="Clay B."/>
            <person name="Brown D."/>
            <person name="John T."/>
            <person name="Oh Y."/>
            <person name="Young N."/>
            <person name="Fitzgerald M."/>
            <person name="Haas B.J."/>
            <person name="Zeng Q."/>
            <person name="Young S."/>
            <person name="Adiconis X."/>
            <person name="Fan L."/>
            <person name="Levin J.Z."/>
            <person name="Mitchell T.K."/>
            <person name="Okubara P.A."/>
            <person name="Farman M.L."/>
            <person name="Kohn L.M."/>
            <person name="Birren B."/>
            <person name="Ma L.-J."/>
            <person name="Dean R.A."/>
        </authorList>
    </citation>
    <scope>NUCLEOTIDE SEQUENCE</scope>
    <source>
        <strain evidence="3">ATCC 64411 / 73-15</strain>
    </source>
</reference>
<reference evidence="3" key="5">
    <citation type="submission" date="2015-06" db="UniProtKB">
        <authorList>
            <consortium name="EnsemblFungi"/>
        </authorList>
    </citation>
    <scope>IDENTIFICATION</scope>
    <source>
        <strain evidence="3">ATCC 64411</strain>
    </source>
</reference>
<dbReference type="EMBL" id="ADBL01000323">
    <property type="status" value="NOT_ANNOTATED_CDS"/>
    <property type="molecule type" value="Genomic_DNA"/>
</dbReference>
<dbReference type="Proteomes" id="UP000011715">
    <property type="component" value="Unassembled WGS sequence"/>
</dbReference>
<dbReference type="EnsemblFungi" id="MAPG_01358T0">
    <property type="protein sequence ID" value="MAPG_01358T0"/>
    <property type="gene ID" value="MAPG_01358"/>
</dbReference>
<feature type="transmembrane region" description="Helical" evidence="1">
    <location>
        <begin position="62"/>
        <end position="83"/>
    </location>
</feature>
<reference evidence="2" key="3">
    <citation type="submission" date="2011-03" db="EMBL/GenBank/DDBJ databases">
        <title>Annotation of Magnaporthe poae ATCC 64411.</title>
        <authorList>
            <person name="Ma L.-J."/>
            <person name="Dead R."/>
            <person name="Young S.K."/>
            <person name="Zeng Q."/>
            <person name="Gargeya S."/>
            <person name="Fitzgerald M."/>
            <person name="Haas B."/>
            <person name="Abouelleil A."/>
            <person name="Alvarado L."/>
            <person name="Arachchi H.M."/>
            <person name="Berlin A."/>
            <person name="Brown A."/>
            <person name="Chapman S.B."/>
            <person name="Chen Z."/>
            <person name="Dunbar C."/>
            <person name="Freedman E."/>
            <person name="Gearin G."/>
            <person name="Gellesch M."/>
            <person name="Goldberg J."/>
            <person name="Griggs A."/>
            <person name="Gujja S."/>
            <person name="Heiman D."/>
            <person name="Howarth C."/>
            <person name="Larson L."/>
            <person name="Lui A."/>
            <person name="MacDonald P.J.P."/>
            <person name="Mehta T."/>
            <person name="Montmayeur A."/>
            <person name="Murphy C."/>
            <person name="Neiman D."/>
            <person name="Pearson M."/>
            <person name="Priest M."/>
            <person name="Roberts A."/>
            <person name="Saif S."/>
            <person name="Shea T."/>
            <person name="Shenoy N."/>
            <person name="Sisk P."/>
            <person name="Stolte C."/>
            <person name="Sykes S."/>
            <person name="Yandava C."/>
            <person name="Wortman J."/>
            <person name="Nusbaum C."/>
            <person name="Birren B."/>
        </authorList>
    </citation>
    <scope>NUCLEOTIDE SEQUENCE</scope>
    <source>
        <strain evidence="2">ATCC 64411</strain>
    </source>
</reference>
<evidence type="ECO:0000313" key="3">
    <source>
        <dbReference type="EnsemblFungi" id="MAPG_01358T0"/>
    </source>
</evidence>
<evidence type="ECO:0000313" key="2">
    <source>
        <dbReference type="EMBL" id="KLU82284.1"/>
    </source>
</evidence>
<evidence type="ECO:0000256" key="1">
    <source>
        <dbReference type="SAM" id="Phobius"/>
    </source>
</evidence>
<dbReference type="eggNOG" id="ENOG502SGSI">
    <property type="taxonomic scope" value="Eukaryota"/>
</dbReference>
<dbReference type="OrthoDB" id="2561686at2759"/>
<dbReference type="VEuPathDB" id="FungiDB:MAPG_01358"/>
<dbReference type="EMBL" id="GL876966">
    <property type="protein sequence ID" value="KLU82284.1"/>
    <property type="molecule type" value="Genomic_DNA"/>
</dbReference>
<reference evidence="4" key="2">
    <citation type="submission" date="2010-05" db="EMBL/GenBank/DDBJ databases">
        <title>The genome sequence of Magnaporthe poae strain ATCC 64411.</title>
        <authorList>
            <person name="Ma L.-J."/>
            <person name="Dead R."/>
            <person name="Young S."/>
            <person name="Zeng Q."/>
            <person name="Koehrsen M."/>
            <person name="Alvarado L."/>
            <person name="Berlin A."/>
            <person name="Chapman S.B."/>
            <person name="Chen Z."/>
            <person name="Freedman E."/>
            <person name="Gellesch M."/>
            <person name="Goldberg J."/>
            <person name="Griggs A."/>
            <person name="Gujja S."/>
            <person name="Heilman E.R."/>
            <person name="Heiman D."/>
            <person name="Hepburn T."/>
            <person name="Howarth C."/>
            <person name="Jen D."/>
            <person name="Larson L."/>
            <person name="Mehta T."/>
            <person name="Neiman D."/>
            <person name="Pearson M."/>
            <person name="Roberts A."/>
            <person name="Saif S."/>
            <person name="Shea T."/>
            <person name="Shenoy N."/>
            <person name="Sisk P."/>
            <person name="Stolte C."/>
            <person name="Sykes S."/>
            <person name="Walk T."/>
            <person name="White J."/>
            <person name="Yandava C."/>
            <person name="Haas B."/>
            <person name="Nusbaum C."/>
            <person name="Birren B."/>
        </authorList>
    </citation>
    <scope>NUCLEOTIDE SEQUENCE [LARGE SCALE GENOMIC DNA]</scope>
    <source>
        <strain evidence="4">ATCC 64411 / 73-15</strain>
    </source>
</reference>
<proteinExistence type="predicted"/>
<evidence type="ECO:0000313" key="4">
    <source>
        <dbReference type="Proteomes" id="UP000011715"/>
    </source>
</evidence>
<organism evidence="3 4">
    <name type="scientific">Magnaporthiopsis poae (strain ATCC 64411 / 73-15)</name>
    <name type="common">Kentucky bluegrass fungus</name>
    <name type="synonym">Magnaporthe poae</name>
    <dbReference type="NCBI Taxonomy" id="644358"/>
    <lineage>
        <taxon>Eukaryota</taxon>
        <taxon>Fungi</taxon>
        <taxon>Dikarya</taxon>
        <taxon>Ascomycota</taxon>
        <taxon>Pezizomycotina</taxon>
        <taxon>Sordariomycetes</taxon>
        <taxon>Sordariomycetidae</taxon>
        <taxon>Magnaporthales</taxon>
        <taxon>Magnaporthaceae</taxon>
        <taxon>Magnaporthiopsis</taxon>
    </lineage>
</organism>
<keyword evidence="4" id="KW-1185">Reference proteome</keyword>
<dbReference type="AlphaFoldDB" id="A0A0C4DNH5"/>
<keyword evidence="1" id="KW-0472">Membrane</keyword>
<keyword evidence="1" id="KW-1133">Transmembrane helix</keyword>